<dbReference type="Proteomes" id="UP001057402">
    <property type="component" value="Chromosome 4"/>
</dbReference>
<accession>A0ACB9QYV0</accession>
<organism evidence="1 2">
    <name type="scientific">Melastoma candidum</name>
    <dbReference type="NCBI Taxonomy" id="119954"/>
    <lineage>
        <taxon>Eukaryota</taxon>
        <taxon>Viridiplantae</taxon>
        <taxon>Streptophyta</taxon>
        <taxon>Embryophyta</taxon>
        <taxon>Tracheophyta</taxon>
        <taxon>Spermatophyta</taxon>
        <taxon>Magnoliopsida</taxon>
        <taxon>eudicotyledons</taxon>
        <taxon>Gunneridae</taxon>
        <taxon>Pentapetalae</taxon>
        <taxon>rosids</taxon>
        <taxon>malvids</taxon>
        <taxon>Myrtales</taxon>
        <taxon>Melastomataceae</taxon>
        <taxon>Melastomatoideae</taxon>
        <taxon>Melastomateae</taxon>
        <taxon>Melastoma</taxon>
    </lineage>
</organism>
<comment type="caution">
    <text evidence="1">The sequence shown here is derived from an EMBL/GenBank/DDBJ whole genome shotgun (WGS) entry which is preliminary data.</text>
</comment>
<dbReference type="EMBL" id="CM042883">
    <property type="protein sequence ID" value="KAI4371630.1"/>
    <property type="molecule type" value="Genomic_DNA"/>
</dbReference>
<sequence length="103" mass="11687">MLEDNPYERSYLIDFGNNYPSQVHHRGTSIISIKVNSSFVTCSGGYATKYIWKANNPNLLTGAIASEPDAYNNFIDQRENYKHVQQCSYSGCAGSSPWRRQRS</sequence>
<reference evidence="2" key="1">
    <citation type="journal article" date="2023" name="Front. Plant Sci.">
        <title>Chromosomal-level genome assembly of Melastoma candidum provides insights into trichome evolution.</title>
        <authorList>
            <person name="Zhong Y."/>
            <person name="Wu W."/>
            <person name="Sun C."/>
            <person name="Zou P."/>
            <person name="Liu Y."/>
            <person name="Dai S."/>
            <person name="Zhou R."/>
        </authorList>
    </citation>
    <scope>NUCLEOTIDE SEQUENCE [LARGE SCALE GENOMIC DNA]</scope>
</reference>
<proteinExistence type="predicted"/>
<evidence type="ECO:0000313" key="1">
    <source>
        <dbReference type="EMBL" id="KAI4371630.1"/>
    </source>
</evidence>
<keyword evidence="2" id="KW-1185">Reference proteome</keyword>
<name>A0ACB9QYV0_9MYRT</name>
<protein>
    <submittedName>
        <fullName evidence="1">Uncharacterized protein</fullName>
    </submittedName>
</protein>
<gene>
    <name evidence="1" type="ORF">MLD38_009957</name>
</gene>
<evidence type="ECO:0000313" key="2">
    <source>
        <dbReference type="Proteomes" id="UP001057402"/>
    </source>
</evidence>